<organism evidence="2 4">
    <name type="scientific">Bacteroides ovatus (strain ATCC 8483 / DSM 1896 / JCM 5824 / BCRC 10623 / CCUG 4943 / NCTC 11153)</name>
    <dbReference type="NCBI Taxonomy" id="411476"/>
    <lineage>
        <taxon>Bacteria</taxon>
        <taxon>Pseudomonadati</taxon>
        <taxon>Bacteroidota</taxon>
        <taxon>Bacteroidia</taxon>
        <taxon>Bacteroidales</taxon>
        <taxon>Bacteroidaceae</taxon>
        <taxon>Bacteroides</taxon>
    </lineage>
</organism>
<reference evidence="2 4" key="1">
    <citation type="submission" date="2007-03" db="EMBL/GenBank/DDBJ databases">
        <authorList>
            <person name="Fulton L."/>
            <person name="Clifton S."/>
            <person name="Fulton B."/>
            <person name="Xu J."/>
            <person name="Minx P."/>
            <person name="Pepin K.H."/>
            <person name="Johnson M."/>
            <person name="Thiruvilangam P."/>
            <person name="Bhonagiri V."/>
            <person name="Nash W.E."/>
            <person name="Mardis E.R."/>
            <person name="Wilson R.K."/>
        </authorList>
    </citation>
    <scope>NUCLEOTIDE SEQUENCE [LARGE SCALE GENOMIC DNA]</scope>
    <source>
        <strain evidence="2">ATCC 8483</strain>
        <strain evidence="4">ATCC 8483 / DSM 1896 / JCM 5824 / BCRC 10623 / CCUG 4943 / NCTC 11153</strain>
    </source>
</reference>
<evidence type="ECO:0000256" key="1">
    <source>
        <dbReference type="SAM" id="Phobius"/>
    </source>
</evidence>
<dbReference type="EMBL" id="AAXF02000054">
    <property type="protein sequence ID" value="EDO08893.1"/>
    <property type="molecule type" value="Genomic_DNA"/>
</dbReference>
<accession>A0AAN3A2H7</accession>
<feature type="transmembrane region" description="Helical" evidence="1">
    <location>
        <begin position="16"/>
        <end position="37"/>
    </location>
</feature>
<reference evidence="2" key="3">
    <citation type="submission" date="2013-11" db="EMBL/GenBank/DDBJ databases">
        <title>Draft genome sequence of Bacteroides ovatus (ATCC 8483).</title>
        <authorList>
            <person name="Sudarsanam P."/>
            <person name="Ley R."/>
            <person name="Guruge J."/>
            <person name="Turnbaugh P.J."/>
            <person name="Mahowald M."/>
            <person name="Liep D."/>
            <person name="Gordon J."/>
        </authorList>
    </citation>
    <scope>NUCLEOTIDE SEQUENCE</scope>
    <source>
        <strain evidence="2">ATCC 8483</strain>
    </source>
</reference>
<gene>
    <name evidence="3" type="ORF">BACOVA_02761</name>
    <name evidence="2" type="ORF">BACOVA_04749</name>
</gene>
<dbReference type="Proteomes" id="UP000005475">
    <property type="component" value="Unassembled WGS sequence"/>
</dbReference>
<name>A0AAN3A2H7_BACO1</name>
<evidence type="ECO:0000313" key="3">
    <source>
        <dbReference type="EMBL" id="EDO11551.1"/>
    </source>
</evidence>
<proteinExistence type="predicted"/>
<evidence type="ECO:0000313" key="2">
    <source>
        <dbReference type="EMBL" id="EDO08893.1"/>
    </source>
</evidence>
<sequence>MSVQSVSAPLQNGVRFFCYLIPAHHSAFIAVSLPVIFT</sequence>
<keyword evidence="1" id="KW-0472">Membrane</keyword>
<dbReference type="EMBL" id="AAXF02000049">
    <property type="protein sequence ID" value="EDO11551.1"/>
    <property type="molecule type" value="Genomic_DNA"/>
</dbReference>
<reference evidence="4" key="2">
    <citation type="submission" date="2007-04" db="EMBL/GenBank/DDBJ databases">
        <title>Draft genome sequence of Bacteroides ovatus (ATCC 8483).</title>
        <authorList>
            <person name="Sudarsanam P."/>
            <person name="Ley R."/>
            <person name="Guruge J."/>
            <person name="Turnbaugh P.J."/>
            <person name="Mahowald M."/>
            <person name="Liep D."/>
            <person name="Gordon J."/>
        </authorList>
    </citation>
    <scope>NUCLEOTIDE SEQUENCE [LARGE SCALE GENOMIC DNA]</scope>
    <source>
        <strain evidence="3">ATCC 8483</strain>
        <strain evidence="4">ATCC 8483 / DSM 1896 / JCM 5824 / BCRC 10623 / CCUG 4943 / NCTC 11153</strain>
    </source>
</reference>
<dbReference type="AlphaFoldDB" id="A0AAN3A2H7"/>
<keyword evidence="1" id="KW-0812">Transmembrane</keyword>
<comment type="caution">
    <text evidence="2">The sequence shown here is derived from an EMBL/GenBank/DDBJ whole genome shotgun (WGS) entry which is preliminary data.</text>
</comment>
<keyword evidence="1" id="KW-1133">Transmembrane helix</keyword>
<evidence type="ECO:0000313" key="4">
    <source>
        <dbReference type="Proteomes" id="UP000005475"/>
    </source>
</evidence>
<protein>
    <submittedName>
        <fullName evidence="2">Uncharacterized protein</fullName>
    </submittedName>
</protein>